<dbReference type="AlphaFoldDB" id="A0A9P4QUB8"/>
<evidence type="ECO:0000313" key="1">
    <source>
        <dbReference type="EMBL" id="KAF2734028.1"/>
    </source>
</evidence>
<keyword evidence="2" id="KW-1185">Reference proteome</keyword>
<name>A0A9P4QUB8_9PLEO</name>
<feature type="non-terminal residue" evidence="1">
    <location>
        <position position="190"/>
    </location>
</feature>
<dbReference type="EMBL" id="ML996153">
    <property type="protein sequence ID" value="KAF2734028.1"/>
    <property type="molecule type" value="Genomic_DNA"/>
</dbReference>
<sequence>DLVVTNQLCFAPSLEQISNIRGNVHLSLYARTNQVVPATAYCRNLPIGTGRYASYDLLAISGSCTSGPKARQALAKALLGDVASIHALCAKYQVMSMLYLQPDKQLKSLLRGMQLMANIRDSEHFGRIWQLRDVDHECEMEARLEAYLLGPGHEELGSWIACAECGVNLDASVRRAWELVYGNAAAFLAR</sequence>
<accession>A0A9P4QUB8</accession>
<dbReference type="Proteomes" id="UP000799444">
    <property type="component" value="Unassembled WGS sequence"/>
</dbReference>
<proteinExistence type="predicted"/>
<gene>
    <name evidence="1" type="ORF">EJ04DRAFT_409145</name>
</gene>
<protein>
    <submittedName>
        <fullName evidence="1">Uncharacterized protein</fullName>
    </submittedName>
</protein>
<organism evidence="1 2">
    <name type="scientific">Polyplosphaeria fusca</name>
    <dbReference type="NCBI Taxonomy" id="682080"/>
    <lineage>
        <taxon>Eukaryota</taxon>
        <taxon>Fungi</taxon>
        <taxon>Dikarya</taxon>
        <taxon>Ascomycota</taxon>
        <taxon>Pezizomycotina</taxon>
        <taxon>Dothideomycetes</taxon>
        <taxon>Pleosporomycetidae</taxon>
        <taxon>Pleosporales</taxon>
        <taxon>Tetraplosphaeriaceae</taxon>
        <taxon>Polyplosphaeria</taxon>
    </lineage>
</organism>
<comment type="caution">
    <text evidence="1">The sequence shown here is derived from an EMBL/GenBank/DDBJ whole genome shotgun (WGS) entry which is preliminary data.</text>
</comment>
<evidence type="ECO:0000313" key="2">
    <source>
        <dbReference type="Proteomes" id="UP000799444"/>
    </source>
</evidence>
<feature type="non-terminal residue" evidence="1">
    <location>
        <position position="1"/>
    </location>
</feature>
<dbReference type="OrthoDB" id="3800663at2759"/>
<reference evidence="1" key="1">
    <citation type="journal article" date="2020" name="Stud. Mycol.">
        <title>101 Dothideomycetes genomes: a test case for predicting lifestyles and emergence of pathogens.</title>
        <authorList>
            <person name="Haridas S."/>
            <person name="Albert R."/>
            <person name="Binder M."/>
            <person name="Bloem J."/>
            <person name="Labutti K."/>
            <person name="Salamov A."/>
            <person name="Andreopoulos B."/>
            <person name="Baker S."/>
            <person name="Barry K."/>
            <person name="Bills G."/>
            <person name="Bluhm B."/>
            <person name="Cannon C."/>
            <person name="Castanera R."/>
            <person name="Culley D."/>
            <person name="Daum C."/>
            <person name="Ezra D."/>
            <person name="Gonzalez J."/>
            <person name="Henrissat B."/>
            <person name="Kuo A."/>
            <person name="Liang C."/>
            <person name="Lipzen A."/>
            <person name="Lutzoni F."/>
            <person name="Magnuson J."/>
            <person name="Mondo S."/>
            <person name="Nolan M."/>
            <person name="Ohm R."/>
            <person name="Pangilinan J."/>
            <person name="Park H.-J."/>
            <person name="Ramirez L."/>
            <person name="Alfaro M."/>
            <person name="Sun H."/>
            <person name="Tritt A."/>
            <person name="Yoshinaga Y."/>
            <person name="Zwiers L.-H."/>
            <person name="Turgeon B."/>
            <person name="Goodwin S."/>
            <person name="Spatafora J."/>
            <person name="Crous P."/>
            <person name="Grigoriev I."/>
        </authorList>
    </citation>
    <scope>NUCLEOTIDE SEQUENCE</scope>
    <source>
        <strain evidence="1">CBS 125425</strain>
    </source>
</reference>